<evidence type="ECO:0000256" key="14">
    <source>
        <dbReference type="SAM" id="MobiDB-lite"/>
    </source>
</evidence>
<accession>A0A3D9YXC1</accession>
<dbReference type="InterPro" id="IPR038221">
    <property type="entry name" value="YidC_periplasmic_sf"/>
</dbReference>
<evidence type="ECO:0000256" key="2">
    <source>
        <dbReference type="ARBA" id="ARBA00010527"/>
    </source>
</evidence>
<evidence type="ECO:0000259" key="15">
    <source>
        <dbReference type="Pfam" id="PF02096"/>
    </source>
</evidence>
<keyword evidence="8 13" id="KW-1133">Transmembrane helix</keyword>
<dbReference type="GO" id="GO:0015031">
    <property type="term" value="P:protein transport"/>
    <property type="evidence" value="ECO:0007669"/>
    <property type="project" value="UniProtKB-KW"/>
</dbReference>
<feature type="domain" description="Membrane insertase YidC/Oxa/ALB C-terminal" evidence="15">
    <location>
        <begin position="383"/>
        <end position="585"/>
    </location>
</feature>
<evidence type="ECO:0000256" key="6">
    <source>
        <dbReference type="ARBA" id="ARBA00022692"/>
    </source>
</evidence>
<evidence type="ECO:0000256" key="11">
    <source>
        <dbReference type="ARBA" id="ARBA00033245"/>
    </source>
</evidence>
<dbReference type="EMBL" id="QUMO01000002">
    <property type="protein sequence ID" value="REF87403.1"/>
    <property type="molecule type" value="Genomic_DNA"/>
</dbReference>
<proteinExistence type="inferred from homology"/>
<keyword evidence="4 13" id="KW-0813">Transport</keyword>
<dbReference type="Pfam" id="PF02096">
    <property type="entry name" value="60KD_IMP"/>
    <property type="match status" value="1"/>
</dbReference>
<name>A0A3D9YXC1_9HYPH</name>
<evidence type="ECO:0000313" key="17">
    <source>
        <dbReference type="EMBL" id="REF87403.1"/>
    </source>
</evidence>
<evidence type="ECO:0000256" key="5">
    <source>
        <dbReference type="ARBA" id="ARBA00022475"/>
    </source>
</evidence>
<evidence type="ECO:0000256" key="12">
    <source>
        <dbReference type="ARBA" id="ARBA00033342"/>
    </source>
</evidence>
<evidence type="ECO:0000256" key="7">
    <source>
        <dbReference type="ARBA" id="ARBA00022927"/>
    </source>
</evidence>
<dbReference type="PANTHER" id="PTHR12428:SF65">
    <property type="entry name" value="CYTOCHROME C OXIDASE ASSEMBLY PROTEIN COX18, MITOCHONDRIAL"/>
    <property type="match status" value="1"/>
</dbReference>
<evidence type="ECO:0000256" key="10">
    <source>
        <dbReference type="ARBA" id="ARBA00023186"/>
    </source>
</evidence>
<evidence type="ECO:0000256" key="13">
    <source>
        <dbReference type="HAMAP-Rule" id="MF_01810"/>
    </source>
</evidence>
<comment type="subunit">
    <text evidence="13">Interacts with the Sec translocase complex via SecD. Specifically interacts with transmembrane segments of nascent integral membrane proteins during membrane integration.</text>
</comment>
<feature type="region of interest" description="Disordered" evidence="14">
    <location>
        <begin position="37"/>
        <end position="75"/>
    </location>
</feature>
<evidence type="ECO:0000256" key="4">
    <source>
        <dbReference type="ARBA" id="ARBA00022448"/>
    </source>
</evidence>
<dbReference type="CDD" id="cd19961">
    <property type="entry name" value="EcYidC-like_peri"/>
    <property type="match status" value="1"/>
</dbReference>
<dbReference type="PRINTS" id="PR00701">
    <property type="entry name" value="60KDINNERMP"/>
</dbReference>
<dbReference type="OrthoDB" id="9780552at2"/>
<evidence type="ECO:0000256" key="8">
    <source>
        <dbReference type="ARBA" id="ARBA00022989"/>
    </source>
</evidence>
<dbReference type="GO" id="GO:0051205">
    <property type="term" value="P:protein insertion into membrane"/>
    <property type="evidence" value="ECO:0007669"/>
    <property type="project" value="TreeGrafter"/>
</dbReference>
<keyword evidence="6 13" id="KW-0812">Transmembrane</keyword>
<dbReference type="NCBIfam" id="TIGR03592">
    <property type="entry name" value="yidC_oxa1_cterm"/>
    <property type="match status" value="1"/>
</dbReference>
<evidence type="ECO:0000256" key="1">
    <source>
        <dbReference type="ARBA" id="ARBA00004429"/>
    </source>
</evidence>
<dbReference type="Gene3D" id="2.70.98.90">
    <property type="match status" value="1"/>
</dbReference>
<dbReference type="Proteomes" id="UP000256900">
    <property type="component" value="Unassembled WGS sequence"/>
</dbReference>
<comment type="similarity">
    <text evidence="2 13">Belongs to the OXA1/ALB3/YidC family. Type 1 subfamily.</text>
</comment>
<dbReference type="GO" id="GO:0032977">
    <property type="term" value="F:membrane insertase activity"/>
    <property type="evidence" value="ECO:0007669"/>
    <property type="project" value="InterPro"/>
</dbReference>
<evidence type="ECO:0000256" key="9">
    <source>
        <dbReference type="ARBA" id="ARBA00023136"/>
    </source>
</evidence>
<gene>
    <name evidence="13" type="primary">yidC</name>
    <name evidence="17" type="ORF">DES32_1024</name>
</gene>
<dbReference type="CDD" id="cd20070">
    <property type="entry name" value="5TM_YidC_Alb3"/>
    <property type="match status" value="1"/>
</dbReference>
<dbReference type="PRINTS" id="PR01900">
    <property type="entry name" value="YIDCPROTEIN"/>
</dbReference>
<dbReference type="GO" id="GO:0005886">
    <property type="term" value="C:plasma membrane"/>
    <property type="evidence" value="ECO:0007669"/>
    <property type="project" value="UniProtKB-SubCell"/>
</dbReference>
<feature type="domain" description="Membrane insertase YidC N-terminal" evidence="16">
    <location>
        <begin position="91"/>
        <end position="372"/>
    </location>
</feature>
<dbReference type="NCBIfam" id="NF002353">
    <property type="entry name" value="PRK01318.1-4"/>
    <property type="match status" value="1"/>
</dbReference>
<dbReference type="PANTHER" id="PTHR12428">
    <property type="entry name" value="OXA1"/>
    <property type="match status" value="1"/>
</dbReference>
<feature type="transmembrane region" description="Helical" evidence="13">
    <location>
        <begin position="548"/>
        <end position="572"/>
    </location>
</feature>
<organism evidence="17 18">
    <name type="scientific">Methylovirgula ligni</name>
    <dbReference type="NCBI Taxonomy" id="569860"/>
    <lineage>
        <taxon>Bacteria</taxon>
        <taxon>Pseudomonadati</taxon>
        <taxon>Pseudomonadota</taxon>
        <taxon>Alphaproteobacteria</taxon>
        <taxon>Hyphomicrobiales</taxon>
        <taxon>Beijerinckiaceae</taxon>
        <taxon>Methylovirgula</taxon>
    </lineage>
</organism>
<dbReference type="RefSeq" id="WP_115835610.1">
    <property type="nucleotide sequence ID" value="NZ_CP025086.1"/>
</dbReference>
<feature type="transmembrane region" description="Helical" evidence="13">
    <location>
        <begin position="452"/>
        <end position="473"/>
    </location>
</feature>
<feature type="compositionally biased region" description="Pro residues" evidence="14">
    <location>
        <begin position="60"/>
        <end position="69"/>
    </location>
</feature>
<sequence length="608" mass="67469">MPKDNNRNLILAMALSILVIIGWNYFFGAPQYQKEHSAQVAQQQGQPVEQAPGSIGAQPPRSPNAPPQGGPASETPQAILTRDAAIAATPRVTLDSHALFGSINLTGARIDDVSLKAYRETTDPKSPNIVLLSPSTAPTPYYAEFGYIGADPALALPNATTQWKSDGGKLTSQTPITLTDDTGHGLIFHRRIAIDDHYMFTITDTIENKSGAPVTLYPYALVSRHGKPKTSGYSVLHEGMVGVVGDSGVQEPTYDSILKETNATKSLSGTGGWLGFTDKYWGTVVIPDQRSDVDAAFRAWDDNGHKDYQADYRAAKVTIAPGASTDVTSRVFAGAKETRTLDAYQKDLGIERFELMIDWGWFYFITKPMFWLLDAIYKVVGNFGVAILIVTVLIKAAFLPLANRSYLSMAKMKAVQPQMTAIRERYADDKIKQQQELMDLYKREKINPVSGCLPMVIQIPVFFSLYKVLFITIEMRQAPFFGWIKDLSQPDPTNIFTLFGLLHYDPTVIPLIGHFLNIGIWPLIMGVSMFVQMKMNPEPTDPVQKQMFAWMPVIFTFMLGSFPSGLVIYWTWNNTLSALQQSLIMARAGVKIELWGNLANMFRKKAPT</sequence>
<dbReference type="InterPro" id="IPR001708">
    <property type="entry name" value="YidC/ALB3/OXA1/COX18"/>
</dbReference>
<feature type="transmembrane region" description="Helical" evidence="13">
    <location>
        <begin position="6"/>
        <end position="27"/>
    </location>
</feature>
<dbReference type="InterPro" id="IPR019998">
    <property type="entry name" value="Membr_insert_YidC"/>
</dbReference>
<keyword evidence="5 13" id="KW-1003">Cell membrane</keyword>
<dbReference type="InterPro" id="IPR028053">
    <property type="entry name" value="Membr_insert_YidC_N"/>
</dbReference>
<keyword evidence="18" id="KW-1185">Reference proteome</keyword>
<dbReference type="NCBIfam" id="TIGR03593">
    <property type="entry name" value="yidC_nterm"/>
    <property type="match status" value="1"/>
</dbReference>
<keyword evidence="7 13" id="KW-0653">Protein transport</keyword>
<feature type="transmembrane region" description="Helical" evidence="13">
    <location>
        <begin position="508"/>
        <end position="527"/>
    </location>
</feature>
<evidence type="ECO:0000259" key="16">
    <source>
        <dbReference type="Pfam" id="PF14849"/>
    </source>
</evidence>
<protein>
    <recommendedName>
        <fullName evidence="3 13">Membrane protein insertase YidC</fullName>
    </recommendedName>
    <alternativeName>
        <fullName evidence="12 13">Foldase YidC</fullName>
    </alternativeName>
    <alternativeName>
        <fullName evidence="11 13">Membrane integrase YidC</fullName>
    </alternativeName>
    <alternativeName>
        <fullName evidence="13">Membrane protein YidC</fullName>
    </alternativeName>
</protein>
<evidence type="ECO:0000313" key="18">
    <source>
        <dbReference type="Proteomes" id="UP000256900"/>
    </source>
</evidence>
<feature type="compositionally biased region" description="Low complexity" evidence="14">
    <location>
        <begin position="39"/>
        <end position="53"/>
    </location>
</feature>
<comment type="subcellular location">
    <subcellularLocation>
        <location evidence="1">Cell inner membrane</location>
        <topology evidence="1">Multi-pass membrane protein</topology>
    </subcellularLocation>
    <subcellularLocation>
        <location evidence="13">Cell membrane</location>
        <topology evidence="13">Multi-pass membrane protein</topology>
    </subcellularLocation>
</comment>
<keyword evidence="10 13" id="KW-0143">Chaperone</keyword>
<comment type="function">
    <text evidence="13">Required for the insertion and/or proper folding and/or complex formation of integral membrane proteins into the membrane. Involved in integration of membrane proteins that insert both dependently and independently of the Sec translocase complex, as well as at least some lipoproteins. Aids folding of multispanning membrane proteins.</text>
</comment>
<comment type="caution">
    <text evidence="17">The sequence shown here is derived from an EMBL/GenBank/DDBJ whole genome shotgun (WGS) entry which is preliminary data.</text>
</comment>
<dbReference type="InterPro" id="IPR047196">
    <property type="entry name" value="YidC_ALB_C"/>
</dbReference>
<dbReference type="InterPro" id="IPR028055">
    <property type="entry name" value="YidC/Oxa/ALB_C"/>
</dbReference>
<reference evidence="17 18" key="1">
    <citation type="submission" date="2018-08" db="EMBL/GenBank/DDBJ databases">
        <title>Genomic Encyclopedia of Type Strains, Phase IV (KMG-IV): sequencing the most valuable type-strain genomes for metagenomic binning, comparative biology and taxonomic classification.</title>
        <authorList>
            <person name="Goeker M."/>
        </authorList>
    </citation>
    <scope>NUCLEOTIDE SEQUENCE [LARGE SCALE GENOMIC DNA]</scope>
    <source>
        <strain evidence="17 18">BW863</strain>
    </source>
</reference>
<keyword evidence="9 13" id="KW-0472">Membrane</keyword>
<dbReference type="AlphaFoldDB" id="A0A3D9YXC1"/>
<dbReference type="HAMAP" id="MF_01810">
    <property type="entry name" value="YidC_type1"/>
    <property type="match status" value="1"/>
</dbReference>
<feature type="transmembrane region" description="Helical" evidence="13">
    <location>
        <begin position="379"/>
        <end position="402"/>
    </location>
</feature>
<evidence type="ECO:0000256" key="3">
    <source>
        <dbReference type="ARBA" id="ARBA00015325"/>
    </source>
</evidence>
<dbReference type="Pfam" id="PF14849">
    <property type="entry name" value="YidC_periplas"/>
    <property type="match status" value="1"/>
</dbReference>